<evidence type="ECO:0000256" key="2">
    <source>
        <dbReference type="ARBA" id="ARBA00022630"/>
    </source>
</evidence>
<protein>
    <submittedName>
        <fullName evidence="5">FAD-dependent monooxygenase</fullName>
    </submittedName>
</protein>
<reference evidence="5 6" key="1">
    <citation type="submission" date="2024-05" db="EMBL/GenBank/DDBJ databases">
        <title>Achromobacter denitrificans. BP1, complete genome.</title>
        <authorList>
            <person name="Zhang B."/>
        </authorList>
    </citation>
    <scope>NUCLEOTIDE SEQUENCE [LARGE SCALE GENOMIC DNA]</scope>
    <source>
        <strain evidence="5 6">BP1</strain>
    </source>
</reference>
<dbReference type="RefSeq" id="WP_209167072.1">
    <property type="nucleotide sequence ID" value="NZ_CP154792.1"/>
</dbReference>
<evidence type="ECO:0000313" key="5">
    <source>
        <dbReference type="EMBL" id="XAN14089.1"/>
    </source>
</evidence>
<accession>A0ABZ3FXD3</accession>
<dbReference type="Gene3D" id="3.40.30.120">
    <property type="match status" value="1"/>
</dbReference>
<name>A0ABZ3FXD3_ACHDE</name>
<dbReference type="Gene3D" id="3.30.9.10">
    <property type="entry name" value="D-Amino Acid Oxidase, subunit A, domain 2"/>
    <property type="match status" value="1"/>
</dbReference>
<evidence type="ECO:0000313" key="6">
    <source>
        <dbReference type="Proteomes" id="UP001446337"/>
    </source>
</evidence>
<dbReference type="InterPro" id="IPR002938">
    <property type="entry name" value="FAD-bd"/>
</dbReference>
<dbReference type="NCBIfam" id="NF004780">
    <property type="entry name" value="PRK06126.1"/>
    <property type="match status" value="1"/>
</dbReference>
<comment type="cofactor">
    <cofactor evidence="1">
        <name>FAD</name>
        <dbReference type="ChEBI" id="CHEBI:57692"/>
    </cofactor>
</comment>
<proteinExistence type="predicted"/>
<keyword evidence="5" id="KW-0503">Monooxygenase</keyword>
<dbReference type="Proteomes" id="UP001446337">
    <property type="component" value="Chromosome"/>
</dbReference>
<evidence type="ECO:0000256" key="3">
    <source>
        <dbReference type="ARBA" id="ARBA00022827"/>
    </source>
</evidence>
<dbReference type="Gene3D" id="3.50.50.60">
    <property type="entry name" value="FAD/NAD(P)-binding domain"/>
    <property type="match status" value="1"/>
</dbReference>
<dbReference type="GO" id="GO:0004497">
    <property type="term" value="F:monooxygenase activity"/>
    <property type="evidence" value="ECO:0007669"/>
    <property type="project" value="UniProtKB-KW"/>
</dbReference>
<evidence type="ECO:0000256" key="1">
    <source>
        <dbReference type="ARBA" id="ARBA00001974"/>
    </source>
</evidence>
<dbReference type="InterPro" id="IPR050641">
    <property type="entry name" value="RIFMO-like"/>
</dbReference>
<feature type="domain" description="FAD-binding" evidence="4">
    <location>
        <begin position="6"/>
        <end position="359"/>
    </location>
</feature>
<keyword evidence="6" id="KW-1185">Reference proteome</keyword>
<dbReference type="SUPFAM" id="SSF51905">
    <property type="entry name" value="FAD/NAD(P)-binding domain"/>
    <property type="match status" value="1"/>
</dbReference>
<organism evidence="5 6">
    <name type="scientific">Achromobacter denitrificans</name>
    <name type="common">Alcaligenes denitrificans</name>
    <dbReference type="NCBI Taxonomy" id="32002"/>
    <lineage>
        <taxon>Bacteria</taxon>
        <taxon>Pseudomonadati</taxon>
        <taxon>Pseudomonadota</taxon>
        <taxon>Betaproteobacteria</taxon>
        <taxon>Burkholderiales</taxon>
        <taxon>Alcaligenaceae</taxon>
        <taxon>Achromobacter</taxon>
    </lineage>
</organism>
<dbReference type="Pfam" id="PF21274">
    <property type="entry name" value="Rng_hyd_C"/>
    <property type="match status" value="1"/>
</dbReference>
<keyword evidence="3" id="KW-0274">FAD</keyword>
<dbReference type="InterPro" id="IPR036188">
    <property type="entry name" value="FAD/NAD-bd_sf"/>
</dbReference>
<dbReference type="PANTHER" id="PTHR43004">
    <property type="entry name" value="TRK SYSTEM POTASSIUM UPTAKE PROTEIN"/>
    <property type="match status" value="1"/>
</dbReference>
<dbReference type="Pfam" id="PF01494">
    <property type="entry name" value="FAD_binding_3"/>
    <property type="match status" value="1"/>
</dbReference>
<evidence type="ECO:0000259" key="4">
    <source>
        <dbReference type="Pfam" id="PF01494"/>
    </source>
</evidence>
<keyword evidence="5" id="KW-0560">Oxidoreductase</keyword>
<dbReference type="PANTHER" id="PTHR43004:SF19">
    <property type="entry name" value="BINDING MONOOXYGENASE, PUTATIVE (JCVI)-RELATED"/>
    <property type="match status" value="1"/>
</dbReference>
<keyword evidence="2" id="KW-0285">Flavoprotein</keyword>
<dbReference type="PRINTS" id="PR00420">
    <property type="entry name" value="RNGMNOXGNASE"/>
</dbReference>
<dbReference type="EMBL" id="CP154792">
    <property type="protein sequence ID" value="XAN14089.1"/>
    <property type="molecule type" value="Genomic_DNA"/>
</dbReference>
<sequence length="543" mass="59772">MDETIETPVLIVGAGPVGLAMAIDLGWRGIDCVLVERGDGEIEHPRTGLVAVRTMEAFRRWGIAERVRLCGFPEDYALSMVFCTGLNGFQLDREDYPGMRDAPTPPQTPEKKQRCPQLWLQPILADVVRDDAHVDVRYEHRFEHFTDHGDHVRSIVTDLRTGRPVAIDSRYVIACDGATSAIREQLGVPMQGRLLSYSVNVLLRIPGFNQSHRMGEAERYLFVGPDGTWGNLTVVDANEIWRLTVLGSEEKMELATFDPATYVRAALGRDDVPFEVLSTVPWRRSEMLAERFAKGRVILAGDALHTMSPTGGMGMNTGMQEVIDLGWKLQGLIEGWGGPGLLDSYEIERRPVAQRNIAFSTQNFRAWKDAPDASKVCDDTPEGASVRAAIGARMRESTRVEWESLGLQIGYRYDDSPIVVPDGSAAPPDDFSVYVQTARPGARAPHAWLDDGRSTLDLFGRAFVILRFADADDAQAARLCDALRERGAPVEMHALHDPAIARLYDAPIVLVRPDGHVAWRGAAIGDAVAIVDIVTGAKAEVPA</sequence>
<gene>
    <name evidence="5" type="ORF">AAIK43_22220</name>
</gene>